<keyword evidence="6" id="KW-1185">Reference proteome</keyword>
<dbReference type="Proteomes" id="UP000542125">
    <property type="component" value="Unassembled WGS sequence"/>
</dbReference>
<dbReference type="Pfam" id="PF01494">
    <property type="entry name" value="FAD_binding_3"/>
    <property type="match status" value="1"/>
</dbReference>
<proteinExistence type="predicted"/>
<dbReference type="PANTHER" id="PTHR43476:SF4">
    <property type="entry name" value="BLR0106 PROTEIN"/>
    <property type="match status" value="1"/>
</dbReference>
<feature type="region of interest" description="Disordered" evidence="3">
    <location>
        <begin position="379"/>
        <end position="400"/>
    </location>
</feature>
<dbReference type="Gene3D" id="3.30.9.20">
    <property type="match status" value="1"/>
</dbReference>
<dbReference type="RefSeq" id="WP_179583470.1">
    <property type="nucleotide sequence ID" value="NZ_JACBYR010000001.1"/>
</dbReference>
<evidence type="ECO:0000313" key="6">
    <source>
        <dbReference type="Proteomes" id="UP000542125"/>
    </source>
</evidence>
<accession>A0A7Y9IR94</accession>
<dbReference type="GO" id="GO:0016491">
    <property type="term" value="F:oxidoreductase activity"/>
    <property type="evidence" value="ECO:0007669"/>
    <property type="project" value="UniProtKB-KW"/>
</dbReference>
<dbReference type="InterPro" id="IPR002938">
    <property type="entry name" value="FAD-bd"/>
</dbReference>
<organism evidence="5 6">
    <name type="scientific">Pigmentiphaga litoralis</name>
    <dbReference type="NCBI Taxonomy" id="516702"/>
    <lineage>
        <taxon>Bacteria</taxon>
        <taxon>Pseudomonadati</taxon>
        <taxon>Pseudomonadota</taxon>
        <taxon>Betaproteobacteria</taxon>
        <taxon>Burkholderiales</taxon>
        <taxon>Alcaligenaceae</taxon>
        <taxon>Pigmentiphaga</taxon>
    </lineage>
</organism>
<evidence type="ECO:0000256" key="1">
    <source>
        <dbReference type="ARBA" id="ARBA00023002"/>
    </source>
</evidence>
<evidence type="ECO:0000313" key="5">
    <source>
        <dbReference type="EMBL" id="NYE81445.1"/>
    </source>
</evidence>
<dbReference type="EMBL" id="JACBYR010000001">
    <property type="protein sequence ID" value="NYE81445.1"/>
    <property type="molecule type" value="Genomic_DNA"/>
</dbReference>
<evidence type="ECO:0000256" key="2">
    <source>
        <dbReference type="ARBA" id="ARBA00023027"/>
    </source>
</evidence>
<feature type="domain" description="FAD-binding" evidence="4">
    <location>
        <begin position="3"/>
        <end position="298"/>
    </location>
</feature>
<evidence type="ECO:0000256" key="3">
    <source>
        <dbReference type="SAM" id="MobiDB-lite"/>
    </source>
</evidence>
<gene>
    <name evidence="5" type="ORF">FHW18_000716</name>
</gene>
<dbReference type="PANTHER" id="PTHR43476">
    <property type="entry name" value="3-(3-HYDROXY-PHENYL)PROPIONATE/3-HYDROXYCINNAMIC ACID HYDROXYLASE"/>
    <property type="match status" value="1"/>
</dbReference>
<dbReference type="PRINTS" id="PR00420">
    <property type="entry name" value="RNGMNOXGNASE"/>
</dbReference>
<reference evidence="5 6" key="1">
    <citation type="submission" date="2020-07" db="EMBL/GenBank/DDBJ databases">
        <title>Genomic Encyclopedia of Type Strains, Phase IV (KMG-V): Genome sequencing to study the core and pangenomes of soil and plant-associated prokaryotes.</title>
        <authorList>
            <person name="Whitman W."/>
        </authorList>
    </citation>
    <scope>NUCLEOTIDE SEQUENCE [LARGE SCALE GENOMIC DNA]</scope>
    <source>
        <strain evidence="5 6">SAS40</strain>
    </source>
</reference>
<comment type="caution">
    <text evidence="5">The sequence shown here is derived from an EMBL/GenBank/DDBJ whole genome shotgun (WGS) entry which is preliminary data.</text>
</comment>
<dbReference type="SUPFAM" id="SSF51905">
    <property type="entry name" value="FAD/NAD(P)-binding domain"/>
    <property type="match status" value="1"/>
</dbReference>
<evidence type="ECO:0000259" key="4">
    <source>
        <dbReference type="Pfam" id="PF01494"/>
    </source>
</evidence>
<dbReference type="InterPro" id="IPR050631">
    <property type="entry name" value="PheA/TfdB_FAD_monoxygenase"/>
</dbReference>
<keyword evidence="1" id="KW-0560">Oxidoreductase</keyword>
<dbReference type="InterPro" id="IPR036188">
    <property type="entry name" value="FAD/NAD-bd_sf"/>
</dbReference>
<dbReference type="AlphaFoldDB" id="A0A7Y9IR94"/>
<sequence length="400" mass="44555">MKITIIGAGPAGLYFALLAKKHDPSHDIRIFEQNARGATYGWGVVFSDVGLAFLKDADPVFFEHFIARHERCDYMEVVHRGTHVQLHGNHFSRTARIDMLNVLSQACEAEGVRIEYGKRITDVDALAADCDLLIASDGGNSAVRTQYADHFQPTFDKRRNKFAWYGTHQRFHPVSLIFRDTPAGVFIAHAYQYSPDLSTFLVEVDPDTWRRAGLDQASEEASRDYCADVFRADLGSNELLTNRSLWFEANIVRNERWTHRNIVLLGDALRTVHFSLGSGTRMAMQDAIALHRGLVAHPGDVPAAFAAFEATRRPASSSFQQAAARSLDWYENVADKLPLDPVAFAYDYMRRTGQVSHDDLRQRDPHFTRAWEAQAGDMPAVPAAPTAPATAAPADALPVS</sequence>
<protein>
    <submittedName>
        <fullName evidence="5">2-polyprenyl-6-methoxyphenol hydroxylase-like FAD-dependent oxidoreductase</fullName>
    </submittedName>
</protein>
<dbReference type="Gene3D" id="3.50.50.60">
    <property type="entry name" value="FAD/NAD(P)-binding domain"/>
    <property type="match status" value="1"/>
</dbReference>
<dbReference type="GO" id="GO:0071949">
    <property type="term" value="F:FAD binding"/>
    <property type="evidence" value="ECO:0007669"/>
    <property type="project" value="InterPro"/>
</dbReference>
<name>A0A7Y9IR94_9BURK</name>
<keyword evidence="2" id="KW-0520">NAD</keyword>